<dbReference type="GO" id="GO:0020037">
    <property type="term" value="F:heme binding"/>
    <property type="evidence" value="ECO:0007669"/>
    <property type="project" value="InterPro"/>
</dbReference>
<evidence type="ECO:0000256" key="2">
    <source>
        <dbReference type="ARBA" id="ARBA00022723"/>
    </source>
</evidence>
<dbReference type="OrthoDB" id="9772811at2"/>
<keyword evidence="5" id="KW-0732">Signal</keyword>
<dbReference type="GO" id="GO:0009055">
    <property type="term" value="F:electron transfer activity"/>
    <property type="evidence" value="ECO:0007669"/>
    <property type="project" value="InterPro"/>
</dbReference>
<keyword evidence="8" id="KW-1185">Reference proteome</keyword>
<proteinExistence type="predicted"/>
<dbReference type="AlphaFoldDB" id="A0A5C5Z204"/>
<feature type="chain" id="PRO_5022853623" evidence="5">
    <location>
        <begin position="28"/>
        <end position="649"/>
    </location>
</feature>
<dbReference type="EMBL" id="SJPJ01000001">
    <property type="protein sequence ID" value="TWT81046.1"/>
    <property type="molecule type" value="Genomic_DNA"/>
</dbReference>
<dbReference type="NCBIfam" id="TIGR02276">
    <property type="entry name" value="beta_rpt_yvtn"/>
    <property type="match status" value="1"/>
</dbReference>
<dbReference type="InterPro" id="IPR009056">
    <property type="entry name" value="Cyt_c-like_dom"/>
</dbReference>
<dbReference type="Proteomes" id="UP000315010">
    <property type="component" value="Unassembled WGS sequence"/>
</dbReference>
<dbReference type="SUPFAM" id="SSF46626">
    <property type="entry name" value="Cytochrome c"/>
    <property type="match status" value="2"/>
</dbReference>
<accession>A0A5C5Z204</accession>
<evidence type="ECO:0000313" key="7">
    <source>
        <dbReference type="EMBL" id="TWT81046.1"/>
    </source>
</evidence>
<evidence type="ECO:0000256" key="4">
    <source>
        <dbReference type="PROSITE-ProRule" id="PRU00433"/>
    </source>
</evidence>
<evidence type="ECO:0000259" key="6">
    <source>
        <dbReference type="PROSITE" id="PS51007"/>
    </source>
</evidence>
<dbReference type="InterPro" id="IPR036909">
    <property type="entry name" value="Cyt_c-like_dom_sf"/>
</dbReference>
<dbReference type="InterPro" id="IPR015943">
    <property type="entry name" value="WD40/YVTN_repeat-like_dom_sf"/>
</dbReference>
<feature type="domain" description="Cytochrome c" evidence="6">
    <location>
        <begin position="548"/>
        <end position="649"/>
    </location>
</feature>
<sequence length="649" mass="69947" precursor="true">MNPTMNRNLFALAFLNAFVVFGLTARAADSVALPSSIVRSPICIAVSTDSEVAYIADRTARCLSVVDLQTNVLVGEIPLRGMPQGLVLSSDGGLLYVTERSPGVGAGTIAVIDTKSREVTSRIPVGHWPTDVALSYNDTRLYVANQDSHTVSVIDLSKGTDAAICSVPVVREPYSLAVSPDNRTVVVANLLPFGAGTDVGFSASVSLLRCTDADAIPTATHLKLPTGSSSVKGVCVSPDNQWAYVVHNLGRFNLPVTQLERGWVNTTALTVIDLPRGRLAATVLLDELMQGAPDPDSIVCTNDGHTLWISHSGVHKISRLDVGQLHQMLAGNLSPELESIKDGSQANIWVKIKNGNAQVADLANDLTALYISKILTKFPSGGIGPRGIALTKDDSKVIVANYFSGSVAVIDTNTGELLSTIMLGDAVEPDLVRQGEIAFHDARLAFQQWLSCASCHPNDGRTDALRWDFMRDGIGNAKDTPSLILVRETPPLNRRATRKTVRECARTGVMVSHRIMPTSAEVDGLTAYLNSLEPESNPNLTEQGKLTDAAERGKAIFEGKGSCLYCHPAPYYTDKQMHNVGTPSPHEPDGQYDTPSLIELHRTAPYLHDGRAAEIRDVFTVHDEQGDHGSTKELSESELDDLIEYLRSL</sequence>
<dbReference type="Gene3D" id="2.130.10.10">
    <property type="entry name" value="YVTN repeat-like/Quinoprotein amine dehydrogenase"/>
    <property type="match status" value="2"/>
</dbReference>
<gene>
    <name evidence="7" type="ORF">CA13_24930</name>
</gene>
<reference evidence="7 8" key="1">
    <citation type="submission" date="2019-02" db="EMBL/GenBank/DDBJ databases">
        <title>Deep-cultivation of Planctomycetes and their phenomic and genomic characterization uncovers novel biology.</title>
        <authorList>
            <person name="Wiegand S."/>
            <person name="Jogler M."/>
            <person name="Boedeker C."/>
            <person name="Pinto D."/>
            <person name="Vollmers J."/>
            <person name="Rivas-Marin E."/>
            <person name="Kohn T."/>
            <person name="Peeters S.H."/>
            <person name="Heuer A."/>
            <person name="Rast P."/>
            <person name="Oberbeckmann S."/>
            <person name="Bunk B."/>
            <person name="Jeske O."/>
            <person name="Meyerdierks A."/>
            <person name="Storesund J.E."/>
            <person name="Kallscheuer N."/>
            <person name="Luecker S."/>
            <person name="Lage O.M."/>
            <person name="Pohl T."/>
            <person name="Merkel B.J."/>
            <person name="Hornburger P."/>
            <person name="Mueller R.-W."/>
            <person name="Bruemmer F."/>
            <person name="Labrenz M."/>
            <person name="Spormann A.M."/>
            <person name="Op Den Camp H."/>
            <person name="Overmann J."/>
            <person name="Amann R."/>
            <person name="Jetten M.S.M."/>
            <person name="Mascher T."/>
            <person name="Medema M.H."/>
            <person name="Devos D.P."/>
            <person name="Kaster A.-K."/>
            <person name="Ovreas L."/>
            <person name="Rohde M."/>
            <person name="Galperin M.Y."/>
            <person name="Jogler C."/>
        </authorList>
    </citation>
    <scope>NUCLEOTIDE SEQUENCE [LARGE SCALE GENOMIC DNA]</scope>
    <source>
        <strain evidence="7 8">CA13</strain>
    </source>
</reference>
<organism evidence="7 8">
    <name type="scientific">Novipirellula herctigrandis</name>
    <dbReference type="NCBI Taxonomy" id="2527986"/>
    <lineage>
        <taxon>Bacteria</taxon>
        <taxon>Pseudomonadati</taxon>
        <taxon>Planctomycetota</taxon>
        <taxon>Planctomycetia</taxon>
        <taxon>Pirellulales</taxon>
        <taxon>Pirellulaceae</taxon>
        <taxon>Novipirellula</taxon>
    </lineage>
</organism>
<dbReference type="PANTHER" id="PTHR47197:SF3">
    <property type="entry name" value="DIHYDRO-HEME D1 DEHYDROGENASE"/>
    <property type="match status" value="1"/>
</dbReference>
<feature type="domain" description="Cytochrome c" evidence="6">
    <location>
        <begin position="430"/>
        <end position="533"/>
    </location>
</feature>
<dbReference type="Gene3D" id="1.10.760.10">
    <property type="entry name" value="Cytochrome c-like domain"/>
    <property type="match status" value="2"/>
</dbReference>
<comment type="caution">
    <text evidence="7">The sequence shown here is derived from an EMBL/GenBank/DDBJ whole genome shotgun (WGS) entry which is preliminary data.</text>
</comment>
<evidence type="ECO:0000256" key="5">
    <source>
        <dbReference type="SAM" id="SignalP"/>
    </source>
</evidence>
<evidence type="ECO:0000256" key="3">
    <source>
        <dbReference type="ARBA" id="ARBA00023004"/>
    </source>
</evidence>
<dbReference type="Pfam" id="PF10282">
    <property type="entry name" value="Lactonase"/>
    <property type="match status" value="1"/>
</dbReference>
<dbReference type="InterPro" id="IPR011048">
    <property type="entry name" value="Haem_d1_sf"/>
</dbReference>
<dbReference type="GO" id="GO:0046872">
    <property type="term" value="F:metal ion binding"/>
    <property type="evidence" value="ECO:0007669"/>
    <property type="project" value="UniProtKB-KW"/>
</dbReference>
<feature type="signal peptide" evidence="5">
    <location>
        <begin position="1"/>
        <end position="27"/>
    </location>
</feature>
<keyword evidence="1 4" id="KW-0349">Heme</keyword>
<protein>
    <submittedName>
        <fullName evidence="7">Lactonase, 7-bladed beta-propeller</fullName>
    </submittedName>
</protein>
<dbReference type="PROSITE" id="PS51007">
    <property type="entry name" value="CYTC"/>
    <property type="match status" value="2"/>
</dbReference>
<evidence type="ECO:0000313" key="8">
    <source>
        <dbReference type="Proteomes" id="UP000315010"/>
    </source>
</evidence>
<evidence type="ECO:0000256" key="1">
    <source>
        <dbReference type="ARBA" id="ARBA00022617"/>
    </source>
</evidence>
<name>A0A5C5Z204_9BACT</name>
<dbReference type="PANTHER" id="PTHR47197">
    <property type="entry name" value="PROTEIN NIRF"/>
    <property type="match status" value="1"/>
</dbReference>
<dbReference type="SUPFAM" id="SSF51004">
    <property type="entry name" value="C-terminal (heme d1) domain of cytochrome cd1-nitrite reductase"/>
    <property type="match status" value="1"/>
</dbReference>
<keyword evidence="3 4" id="KW-0408">Iron</keyword>
<dbReference type="InterPro" id="IPR019405">
    <property type="entry name" value="Lactonase_7-beta_prop"/>
</dbReference>
<dbReference type="InterPro" id="IPR011964">
    <property type="entry name" value="YVTN_b-propeller_repeat"/>
</dbReference>
<keyword evidence="2 4" id="KW-0479">Metal-binding</keyword>
<dbReference type="InterPro" id="IPR051200">
    <property type="entry name" value="Host-pathogen_enzymatic-act"/>
</dbReference>